<evidence type="ECO:0000313" key="3">
    <source>
        <dbReference type="Proteomes" id="UP001304769"/>
    </source>
</evidence>
<dbReference type="Pfam" id="PF03417">
    <property type="entry name" value="AAT"/>
    <property type="match status" value="1"/>
</dbReference>
<sequence length="286" mass="30174">MRRWVSAGTGAHNYARVAAATRRHHPTALAELAALARGAEIDVDALLLANLRGDLGSSDGTGCSDLGWRGRNTVLAHNEDAAPALEGQLMFVTLAIDGEPTVTAQWYPGFLPSNAFTATSNGLVWGINHIQVAHPSASPGRHFVMRSLQSAPDLTTALEYLRSHPMAGGFAVTIGSSQDGRAAGVETAAGLVDIAEISEEQPLQWHANHLRRLPATLDEPAAPTSEDPTQQLGGFAESVARGELLERLCTTVANLGEDRITVRGAAGLTSTLPLSDFVDGRQFVTS</sequence>
<dbReference type="EMBL" id="JAYGGQ010000018">
    <property type="protein sequence ID" value="MEA5456848.1"/>
    <property type="molecule type" value="Genomic_DNA"/>
</dbReference>
<evidence type="ECO:0000259" key="1">
    <source>
        <dbReference type="Pfam" id="PF03417"/>
    </source>
</evidence>
<comment type="caution">
    <text evidence="2">The sequence shown here is derived from an EMBL/GenBank/DDBJ whole genome shotgun (WGS) entry which is preliminary data.</text>
</comment>
<protein>
    <submittedName>
        <fullName evidence="2">C45 family autoproteolytic acyltransferase/hydrolase</fullName>
    </submittedName>
</protein>
<proteinExistence type="predicted"/>
<dbReference type="NCBIfam" id="NF040521">
    <property type="entry name" value="C45_proenzyme"/>
    <property type="match status" value="1"/>
</dbReference>
<dbReference type="GO" id="GO:0016746">
    <property type="term" value="F:acyltransferase activity"/>
    <property type="evidence" value="ECO:0007669"/>
    <property type="project" value="UniProtKB-KW"/>
</dbReference>
<keyword evidence="2" id="KW-0012">Acyltransferase</keyword>
<organism evidence="2 3">
    <name type="scientific">Sinomonas terricola</name>
    <dbReference type="NCBI Taxonomy" id="3110330"/>
    <lineage>
        <taxon>Bacteria</taxon>
        <taxon>Bacillati</taxon>
        <taxon>Actinomycetota</taxon>
        <taxon>Actinomycetes</taxon>
        <taxon>Micrococcales</taxon>
        <taxon>Micrococcaceae</taxon>
        <taxon>Sinomonas</taxon>
    </lineage>
</organism>
<accession>A0ABU5TB84</accession>
<dbReference type="RefSeq" id="WP_323280808.1">
    <property type="nucleotide sequence ID" value="NZ_JAYGGQ010000018.1"/>
</dbReference>
<evidence type="ECO:0000313" key="2">
    <source>
        <dbReference type="EMBL" id="MEA5456848.1"/>
    </source>
</evidence>
<keyword evidence="2" id="KW-0808">Transferase</keyword>
<dbReference type="Gene3D" id="3.60.60.10">
    <property type="entry name" value="Penicillin V Acylase, Chain A"/>
    <property type="match status" value="1"/>
</dbReference>
<dbReference type="Proteomes" id="UP001304769">
    <property type="component" value="Unassembled WGS sequence"/>
</dbReference>
<keyword evidence="3" id="KW-1185">Reference proteome</keyword>
<dbReference type="PANTHER" id="PTHR34180:SF1">
    <property type="entry name" value="BETA-ALANYL-DOPAMINE_CARCININE HYDROLASE"/>
    <property type="match status" value="1"/>
</dbReference>
<dbReference type="PANTHER" id="PTHR34180">
    <property type="entry name" value="PEPTIDASE C45"/>
    <property type="match status" value="1"/>
</dbReference>
<feature type="domain" description="Peptidase C45 hydrolase" evidence="1">
    <location>
        <begin position="69"/>
        <end position="212"/>
    </location>
</feature>
<dbReference type="InterPro" id="IPR047801">
    <property type="entry name" value="Peptidase_C45"/>
</dbReference>
<dbReference type="InterPro" id="IPR005079">
    <property type="entry name" value="Peptidase_C45_hydrolase"/>
</dbReference>
<gene>
    <name evidence="2" type="ORF">SPF06_19170</name>
</gene>
<dbReference type="InterPro" id="IPR047794">
    <property type="entry name" value="C45_proenzyme-like"/>
</dbReference>
<reference evidence="2 3" key="1">
    <citation type="submission" date="2023-12" db="EMBL/GenBank/DDBJ databases">
        <title>Sinomonas terricola sp. nov, isolated from litchi orchard soil in Guangdong, PR China.</title>
        <authorList>
            <person name="Jiaxin W."/>
            <person name="Yang Z."/>
            <person name="Honghui Z."/>
        </authorList>
    </citation>
    <scope>NUCLEOTIDE SEQUENCE [LARGE SCALE GENOMIC DNA]</scope>
    <source>
        <strain evidence="2 3">JGH33</strain>
    </source>
</reference>
<name>A0ABU5TB84_9MICC</name>